<evidence type="ECO:0000259" key="2">
    <source>
        <dbReference type="Pfam" id="PF20703"/>
    </source>
</evidence>
<proteinExistence type="predicted"/>
<dbReference type="Pfam" id="PF20703">
    <property type="entry name" value="nSTAND1"/>
    <property type="match status" value="1"/>
</dbReference>
<gene>
    <name evidence="3" type="ORF">GCM10023175_69840</name>
</gene>
<sequence length="543" mass="56723">MSRPDDRPPDPDAALDRAGFAAELGRMKALSGLSFRALAKRTVESEGEASGVPMLPFTTFRDYVQGRSLPSPTRLDAVLTAFGMPADHPDRERWRRALRRATEAPARPPSDLRPYAGAEPVVADLRGRHAEVAEVIARLRASPPGGVVAVTGHSGVGVTSLLKGGVAPLLPHVVELRPGPEPAERLAALLTGTAAYVLVDDVHALRDEGDRLRAALRVLLAGEPDGGPRVLLGIRAGDLADLTAPGARPVAAVRLQGPSAEALRAIMAGPAEEAGFPLAEGVADLVLGELDISPAAASSPPGALPLVADALRAAWDRAVADGGTGVTIAHYHEAGGVHGAGERAAERVYATLTPEQVVLVRPLLLRMVRGRGTHGDAETVRRRVSRSAVTYGQSPAAAATTTSLVDALVAGRVLTADETALEIAHDVVLRGWPRLAGWIAEDRDRRPARGMITEAAWVWHHTGRDAGTLLAGRLLDEASAFAADPEGLAELFPMERELLAASRAERRAREAGRTRALTAAVAVLSVALVAVVVVLVGVLVGSG</sequence>
<comment type="caution">
    <text evidence="3">The sequence shown here is derived from an EMBL/GenBank/DDBJ whole genome shotgun (WGS) entry which is preliminary data.</text>
</comment>
<reference evidence="4" key="1">
    <citation type="journal article" date="2019" name="Int. J. Syst. Evol. Microbiol.">
        <title>The Global Catalogue of Microorganisms (GCM) 10K type strain sequencing project: providing services to taxonomists for standard genome sequencing and annotation.</title>
        <authorList>
            <consortium name="The Broad Institute Genomics Platform"/>
            <consortium name="The Broad Institute Genome Sequencing Center for Infectious Disease"/>
            <person name="Wu L."/>
            <person name="Ma J."/>
        </authorList>
    </citation>
    <scope>NUCLEOTIDE SEQUENCE [LARGE SCALE GENOMIC DNA]</scope>
    <source>
        <strain evidence="4">JCM 17906</strain>
    </source>
</reference>
<evidence type="ECO:0000313" key="4">
    <source>
        <dbReference type="Proteomes" id="UP001501598"/>
    </source>
</evidence>
<accession>A0ABP8S5K4</accession>
<dbReference type="Proteomes" id="UP001501598">
    <property type="component" value="Unassembled WGS sequence"/>
</dbReference>
<dbReference type="InterPro" id="IPR027417">
    <property type="entry name" value="P-loop_NTPase"/>
</dbReference>
<keyword evidence="1" id="KW-1133">Transmembrane helix</keyword>
<keyword evidence="1" id="KW-0812">Transmembrane</keyword>
<organism evidence="3 4">
    <name type="scientific">Pseudonocardia xishanensis</name>
    <dbReference type="NCBI Taxonomy" id="630995"/>
    <lineage>
        <taxon>Bacteria</taxon>
        <taxon>Bacillati</taxon>
        <taxon>Actinomycetota</taxon>
        <taxon>Actinomycetes</taxon>
        <taxon>Pseudonocardiales</taxon>
        <taxon>Pseudonocardiaceae</taxon>
        <taxon>Pseudonocardia</taxon>
    </lineage>
</organism>
<keyword evidence="1" id="KW-0472">Membrane</keyword>
<dbReference type="RefSeq" id="WP_345428201.1">
    <property type="nucleotide sequence ID" value="NZ_BAABGT010000122.1"/>
</dbReference>
<evidence type="ECO:0000313" key="3">
    <source>
        <dbReference type="EMBL" id="GAA4560257.1"/>
    </source>
</evidence>
<feature type="transmembrane region" description="Helical" evidence="1">
    <location>
        <begin position="516"/>
        <end position="540"/>
    </location>
</feature>
<keyword evidence="4" id="KW-1185">Reference proteome</keyword>
<feature type="domain" description="Novel STAND NTPase 1" evidence="2">
    <location>
        <begin position="127"/>
        <end position="466"/>
    </location>
</feature>
<evidence type="ECO:0000256" key="1">
    <source>
        <dbReference type="SAM" id="Phobius"/>
    </source>
</evidence>
<name>A0ABP8S5K4_9PSEU</name>
<dbReference type="InterPro" id="IPR049052">
    <property type="entry name" value="nSTAND1"/>
</dbReference>
<protein>
    <recommendedName>
        <fullName evidence="2">Novel STAND NTPase 1 domain-containing protein</fullName>
    </recommendedName>
</protein>
<dbReference type="SUPFAM" id="SSF52540">
    <property type="entry name" value="P-loop containing nucleoside triphosphate hydrolases"/>
    <property type="match status" value="1"/>
</dbReference>
<dbReference type="EMBL" id="BAABGT010000122">
    <property type="protein sequence ID" value="GAA4560257.1"/>
    <property type="molecule type" value="Genomic_DNA"/>
</dbReference>